<comment type="similarity">
    <text evidence="1">Belongs to the ROK (NagC/XylR) family.</text>
</comment>
<sequence>MGSSAVQLAHQIVRTAPVGRRVLASALDLSPASATRLVKQLIQAGIVEEGEGAEPTVGRPAIAVQPSSKLLFSGITFHTRGATAVLMDGSGTVLESLEAELSDHSTQAVAALGNELLGELAKIAPRRITASGISLGGAVTEKGWVSRAPFYGWRDSDLGAAWGSKKPTVFVNDADAFALAELWFGVGRKCADFAILTIGMGVGHAVVRGGKLLESPYSGIGLIGHVPIAGEEVVCELGHHGCACAVLAMPALYNNLRAAGVQVAPIDDADAFVRSLQQILRQGEGAGLAVTENYARALRRALSIVGNVSLVSHVVVGGELAPLAACEQLHVGEGLAKMHDPDEPGLTLHVRDGAFTDWARGAAAAAYRSWIADRLAQ</sequence>
<comment type="caution">
    <text evidence="2">The sequence shown here is derived from an EMBL/GenBank/DDBJ whole genome shotgun (WGS) entry which is preliminary data.</text>
</comment>
<protein>
    <submittedName>
        <fullName evidence="2">ROK family transcriptional regulator</fullName>
    </submittedName>
</protein>
<dbReference type="AlphaFoldDB" id="A0A2I1IQP2"/>
<evidence type="ECO:0000313" key="3">
    <source>
        <dbReference type="Proteomes" id="UP000235122"/>
    </source>
</evidence>
<dbReference type="SUPFAM" id="SSF46785">
    <property type="entry name" value="Winged helix' DNA-binding domain"/>
    <property type="match status" value="1"/>
</dbReference>
<dbReference type="InterPro" id="IPR036390">
    <property type="entry name" value="WH_DNA-bd_sf"/>
</dbReference>
<dbReference type="PANTHER" id="PTHR18964">
    <property type="entry name" value="ROK (REPRESSOR, ORF, KINASE) FAMILY"/>
    <property type="match status" value="1"/>
</dbReference>
<accession>A0A2I1IQP2</accession>
<dbReference type="Gene3D" id="1.10.10.10">
    <property type="entry name" value="Winged helix-like DNA-binding domain superfamily/Winged helix DNA-binding domain"/>
    <property type="match status" value="1"/>
</dbReference>
<dbReference type="InterPro" id="IPR000600">
    <property type="entry name" value="ROK"/>
</dbReference>
<evidence type="ECO:0000313" key="2">
    <source>
        <dbReference type="EMBL" id="PKY73442.1"/>
    </source>
</evidence>
<dbReference type="EMBL" id="PKKO01000001">
    <property type="protein sequence ID" value="PKY73442.1"/>
    <property type="molecule type" value="Genomic_DNA"/>
</dbReference>
<proteinExistence type="inferred from homology"/>
<dbReference type="PANTHER" id="PTHR18964:SF149">
    <property type="entry name" value="BIFUNCTIONAL UDP-N-ACETYLGLUCOSAMINE 2-EPIMERASE_N-ACETYLMANNOSAMINE KINASE"/>
    <property type="match status" value="1"/>
</dbReference>
<dbReference type="SUPFAM" id="SSF53067">
    <property type="entry name" value="Actin-like ATPase domain"/>
    <property type="match status" value="1"/>
</dbReference>
<gene>
    <name evidence="2" type="ORF">CYJ19_02345</name>
</gene>
<organism evidence="2 3">
    <name type="scientific">Winkia neuii</name>
    <dbReference type="NCBI Taxonomy" id="33007"/>
    <lineage>
        <taxon>Bacteria</taxon>
        <taxon>Bacillati</taxon>
        <taxon>Actinomycetota</taxon>
        <taxon>Actinomycetes</taxon>
        <taxon>Actinomycetales</taxon>
        <taxon>Actinomycetaceae</taxon>
        <taxon>Winkia</taxon>
    </lineage>
</organism>
<keyword evidence="3" id="KW-1185">Reference proteome</keyword>
<reference evidence="2 3" key="1">
    <citation type="submission" date="2017-12" db="EMBL/GenBank/DDBJ databases">
        <title>Phylogenetic diversity of female urinary microbiome.</title>
        <authorList>
            <person name="Thomas-White K."/>
            <person name="Wolfe A.J."/>
        </authorList>
    </citation>
    <scope>NUCLEOTIDE SEQUENCE [LARGE SCALE GENOMIC DNA]</scope>
    <source>
        <strain evidence="2 3">UMB0402</strain>
    </source>
</reference>
<dbReference type="Gene3D" id="3.30.420.40">
    <property type="match status" value="2"/>
</dbReference>
<dbReference type="Pfam" id="PF00480">
    <property type="entry name" value="ROK"/>
    <property type="match status" value="1"/>
</dbReference>
<dbReference type="RefSeq" id="WP_024330563.1">
    <property type="nucleotide sequence ID" value="NZ_JASOXK010000012.1"/>
</dbReference>
<dbReference type="GeneID" id="35865968"/>
<dbReference type="InterPro" id="IPR036388">
    <property type="entry name" value="WH-like_DNA-bd_sf"/>
</dbReference>
<name>A0A2I1IQP2_9ACTO</name>
<dbReference type="InterPro" id="IPR043129">
    <property type="entry name" value="ATPase_NBD"/>
</dbReference>
<evidence type="ECO:0000256" key="1">
    <source>
        <dbReference type="ARBA" id="ARBA00006479"/>
    </source>
</evidence>
<dbReference type="STRING" id="33007.HMPREF3198_01070"/>
<dbReference type="Proteomes" id="UP000235122">
    <property type="component" value="Unassembled WGS sequence"/>
</dbReference>